<dbReference type="NCBIfam" id="TIGR00020">
    <property type="entry name" value="prfB"/>
    <property type="match status" value="1"/>
</dbReference>
<comment type="caution">
    <text evidence="8">The sequence shown here is derived from an EMBL/GenBank/DDBJ whole genome shotgun (WGS) entry which is preliminary data.</text>
</comment>
<dbReference type="STRING" id="1802229.A2401_02345"/>
<evidence type="ECO:0000256" key="3">
    <source>
        <dbReference type="ARBA" id="ARBA00022917"/>
    </source>
</evidence>
<dbReference type="PANTHER" id="PTHR43116">
    <property type="entry name" value="PEPTIDE CHAIN RELEASE FACTOR 2"/>
    <property type="match status" value="1"/>
</dbReference>
<dbReference type="Proteomes" id="UP000177751">
    <property type="component" value="Unassembled WGS sequence"/>
</dbReference>
<comment type="subcellular location">
    <subcellularLocation>
        <location evidence="4">Cytoplasm</location>
    </subcellularLocation>
</comment>
<dbReference type="GO" id="GO:0005737">
    <property type="term" value="C:cytoplasm"/>
    <property type="evidence" value="ECO:0007669"/>
    <property type="project" value="UniProtKB-SubCell"/>
</dbReference>
<evidence type="ECO:0000256" key="6">
    <source>
        <dbReference type="SAM" id="Coils"/>
    </source>
</evidence>
<dbReference type="HAMAP" id="MF_00094">
    <property type="entry name" value="Rel_fac_2"/>
    <property type="match status" value="1"/>
</dbReference>
<gene>
    <name evidence="4" type="primary">prfB</name>
    <name evidence="8" type="ORF">A2401_02345</name>
</gene>
<dbReference type="InterPro" id="IPR004374">
    <property type="entry name" value="PrfB"/>
</dbReference>
<keyword evidence="4" id="KW-0963">Cytoplasm</keyword>
<reference evidence="8 9" key="1">
    <citation type="journal article" date="2016" name="Nat. Commun.">
        <title>Thousands of microbial genomes shed light on interconnected biogeochemical processes in an aquifer system.</title>
        <authorList>
            <person name="Anantharaman K."/>
            <person name="Brown C.T."/>
            <person name="Hug L.A."/>
            <person name="Sharon I."/>
            <person name="Castelle C.J."/>
            <person name="Probst A.J."/>
            <person name="Thomas B.C."/>
            <person name="Singh A."/>
            <person name="Wilkins M.J."/>
            <person name="Karaoz U."/>
            <person name="Brodie E.L."/>
            <person name="Williams K.H."/>
            <person name="Hubbard S.S."/>
            <person name="Banfield J.F."/>
        </authorList>
    </citation>
    <scope>NUCLEOTIDE SEQUENCE [LARGE SCALE GENOMIC DNA]</scope>
</reference>
<accession>A0A1G2JEU5</accession>
<evidence type="ECO:0000259" key="7">
    <source>
        <dbReference type="PROSITE" id="PS00745"/>
    </source>
</evidence>
<dbReference type="AlphaFoldDB" id="A0A1G2JEU5"/>
<keyword evidence="3 4" id="KW-0648">Protein biosynthesis</keyword>
<dbReference type="PANTHER" id="PTHR43116:SF3">
    <property type="entry name" value="CLASS I PEPTIDE CHAIN RELEASE FACTOR"/>
    <property type="match status" value="1"/>
</dbReference>
<protein>
    <recommendedName>
        <fullName evidence="4 5">Peptide chain release factor 2</fullName>
        <shortName evidence="4">RF-2</shortName>
    </recommendedName>
</protein>
<comment type="similarity">
    <text evidence="1 4">Belongs to the prokaryotic/mitochondrial release factor family.</text>
</comment>
<dbReference type="SUPFAM" id="SSF75620">
    <property type="entry name" value="Release factor"/>
    <property type="match status" value="1"/>
</dbReference>
<keyword evidence="2 4" id="KW-0488">Methylation</keyword>
<evidence type="ECO:0000256" key="1">
    <source>
        <dbReference type="ARBA" id="ARBA00010835"/>
    </source>
</evidence>
<dbReference type="Gene3D" id="3.30.70.1660">
    <property type="match status" value="1"/>
</dbReference>
<feature type="coiled-coil region" evidence="6">
    <location>
        <begin position="27"/>
        <end position="54"/>
    </location>
</feature>
<dbReference type="InterPro" id="IPR045853">
    <property type="entry name" value="Pep_chain_release_fac_I_sf"/>
</dbReference>
<evidence type="ECO:0000256" key="2">
    <source>
        <dbReference type="ARBA" id="ARBA00022481"/>
    </source>
</evidence>
<name>A0A1G2JEU5_9BACT</name>
<dbReference type="PROSITE" id="PS00745">
    <property type="entry name" value="RF_PROK_I"/>
    <property type="match status" value="1"/>
</dbReference>
<organism evidence="8 9">
    <name type="scientific">Candidatus Staskawiczbacteria bacterium RIFOXYC1_FULL_38_18</name>
    <dbReference type="NCBI Taxonomy" id="1802229"/>
    <lineage>
        <taxon>Bacteria</taxon>
        <taxon>Candidatus Staskawicziibacteriota</taxon>
    </lineage>
</organism>
<dbReference type="Gene3D" id="1.20.58.410">
    <property type="entry name" value="Release factor"/>
    <property type="match status" value="1"/>
</dbReference>
<dbReference type="EMBL" id="MHPP01000001">
    <property type="protein sequence ID" value="OGZ85572.1"/>
    <property type="molecule type" value="Genomic_DNA"/>
</dbReference>
<comment type="function">
    <text evidence="4">Peptide chain release factor 2 directs the termination of translation in response to the peptide chain termination codons UGA and UAA.</text>
</comment>
<dbReference type="Gene3D" id="3.30.160.20">
    <property type="match status" value="1"/>
</dbReference>
<dbReference type="GO" id="GO:0016149">
    <property type="term" value="F:translation release factor activity, codon specific"/>
    <property type="evidence" value="ECO:0007669"/>
    <property type="project" value="UniProtKB-UniRule"/>
</dbReference>
<evidence type="ECO:0000256" key="5">
    <source>
        <dbReference type="NCBIfam" id="TIGR00020"/>
    </source>
</evidence>
<dbReference type="SMART" id="SM00937">
    <property type="entry name" value="PCRF"/>
    <property type="match status" value="1"/>
</dbReference>
<evidence type="ECO:0000313" key="8">
    <source>
        <dbReference type="EMBL" id="OGZ85572.1"/>
    </source>
</evidence>
<feature type="domain" description="Prokaryotic-type class I peptide chain release factors" evidence="7">
    <location>
        <begin position="212"/>
        <end position="228"/>
    </location>
</feature>
<dbReference type="InterPro" id="IPR000352">
    <property type="entry name" value="Pep_chain_release_fac_I"/>
</dbReference>
<dbReference type="Pfam" id="PF00472">
    <property type="entry name" value="RF-1"/>
    <property type="match status" value="1"/>
</dbReference>
<sequence length="333" mass="37651">MPGKKEKLKELEAKTLLPDFWADNEKAAEIQQEISQIKGEIEILENITRELEDAKILDDENGLKDLDKKIDKQEFKTFLSGKYDGGNAIMEIFSGAGGQDSQDWATMLLRMYEKYCATKGYEFLVLHQAYGEGGGPEGRIGTKSATIEIKGNYAYGFLKKESGVHRLVRISPFNAQKLRQTSFAQVNVLPEIKEKEGELEIRQEDLKIDTFRASGPGGQYVNKTESAVRITHIPTGLVVASQTERLQGKNKQNAMKILLGKLYQLKEAQHVKEIEEIKGKNISNSFGSQIRSYVLHPYKMVKDLRTQYETSDAESVLEGDLEKFIEAELKYND</sequence>
<keyword evidence="6" id="KW-0175">Coiled coil</keyword>
<feature type="modified residue" description="N5-methylglutamine" evidence="4">
    <location>
        <position position="219"/>
    </location>
</feature>
<comment type="PTM">
    <text evidence="4">Methylated by PrmC. Methylation increases the termination efficiency of RF2.</text>
</comment>
<evidence type="ECO:0000256" key="4">
    <source>
        <dbReference type="HAMAP-Rule" id="MF_00094"/>
    </source>
</evidence>
<dbReference type="InterPro" id="IPR005139">
    <property type="entry name" value="PCRF"/>
</dbReference>
<dbReference type="Pfam" id="PF03462">
    <property type="entry name" value="PCRF"/>
    <property type="match status" value="1"/>
</dbReference>
<proteinExistence type="inferred from homology"/>
<evidence type="ECO:0000313" key="9">
    <source>
        <dbReference type="Proteomes" id="UP000177751"/>
    </source>
</evidence>